<dbReference type="Pfam" id="PF03372">
    <property type="entry name" value="Exo_endo_phos"/>
    <property type="match status" value="1"/>
</dbReference>
<dbReference type="InterPro" id="IPR051916">
    <property type="entry name" value="GPI-anchor_lipid_remodeler"/>
</dbReference>
<dbReference type="Proteomes" id="UP000588586">
    <property type="component" value="Unassembled WGS sequence"/>
</dbReference>
<dbReference type="GO" id="GO:0003824">
    <property type="term" value="F:catalytic activity"/>
    <property type="evidence" value="ECO:0007669"/>
    <property type="project" value="InterPro"/>
</dbReference>
<dbReference type="AlphaFoldDB" id="A0A849HD61"/>
<dbReference type="InterPro" id="IPR036691">
    <property type="entry name" value="Endo/exonu/phosph_ase_sf"/>
</dbReference>
<evidence type="ECO:0000313" key="4">
    <source>
        <dbReference type="Proteomes" id="UP000588586"/>
    </source>
</evidence>
<dbReference type="InterPro" id="IPR005135">
    <property type="entry name" value="Endo/exonuclease/phosphatase"/>
</dbReference>
<dbReference type="RefSeq" id="WP_171242286.1">
    <property type="nucleotide sequence ID" value="NZ_JABEPQ010000001.1"/>
</dbReference>
<name>A0A849HD61_9MICO</name>
<evidence type="ECO:0000313" key="3">
    <source>
        <dbReference type="EMBL" id="NNM45242.1"/>
    </source>
</evidence>
<comment type="caution">
    <text evidence="3">The sequence shown here is derived from an EMBL/GenBank/DDBJ whole genome shotgun (WGS) entry which is preliminary data.</text>
</comment>
<feature type="domain" description="Endonuclease/exonuclease/phosphatase" evidence="2">
    <location>
        <begin position="17"/>
        <end position="220"/>
    </location>
</feature>
<accession>A0A849HD61</accession>
<dbReference type="EMBL" id="JABEPQ010000001">
    <property type="protein sequence ID" value="NNM45242.1"/>
    <property type="molecule type" value="Genomic_DNA"/>
</dbReference>
<keyword evidence="4" id="KW-1185">Reference proteome</keyword>
<proteinExistence type="predicted"/>
<evidence type="ECO:0000256" key="1">
    <source>
        <dbReference type="SAM" id="MobiDB-lite"/>
    </source>
</evidence>
<sequence length="258" mass="27621">MSTMRVASYNLKDFTLDQHAAARIVRAIDPDVLCLQEVPRRLFAPWRVSMFAAECGMYWSGKHRGSGGTTIFTSLRVQVAESRHYRLRVAALQRTRGYAVLRVGPPGREPVVVASVHLSLDADERAVHAGQILRTLTRAGVAGGAAGPVLLAGDLNEGETGRAWQAFASPLRLVSPTTPTYPAKAPRKALDVIFASPGLTVLPHQAVDLSTEDLVAASDHRPTWVDLELDPAAVPTAEVETGPAVAESTVEDAEGKTS</sequence>
<dbReference type="PANTHER" id="PTHR14859">
    <property type="entry name" value="CALCOFLUOR WHITE HYPERSENSITIVE PROTEIN PRECURSOR"/>
    <property type="match status" value="1"/>
</dbReference>
<dbReference type="GO" id="GO:0016020">
    <property type="term" value="C:membrane"/>
    <property type="evidence" value="ECO:0007669"/>
    <property type="project" value="GOC"/>
</dbReference>
<dbReference type="GO" id="GO:0006506">
    <property type="term" value="P:GPI anchor biosynthetic process"/>
    <property type="evidence" value="ECO:0007669"/>
    <property type="project" value="TreeGrafter"/>
</dbReference>
<organism evidence="3 4">
    <name type="scientific">Knoellia koreensis</name>
    <dbReference type="NCBI Taxonomy" id="2730921"/>
    <lineage>
        <taxon>Bacteria</taxon>
        <taxon>Bacillati</taxon>
        <taxon>Actinomycetota</taxon>
        <taxon>Actinomycetes</taxon>
        <taxon>Micrococcales</taxon>
        <taxon>Intrasporangiaceae</taxon>
        <taxon>Knoellia</taxon>
    </lineage>
</organism>
<dbReference type="SUPFAM" id="SSF56219">
    <property type="entry name" value="DNase I-like"/>
    <property type="match status" value="1"/>
</dbReference>
<protein>
    <recommendedName>
        <fullName evidence="2">Endonuclease/exonuclease/phosphatase domain-containing protein</fullName>
    </recommendedName>
</protein>
<dbReference type="Gene3D" id="3.60.10.10">
    <property type="entry name" value="Endonuclease/exonuclease/phosphatase"/>
    <property type="match status" value="1"/>
</dbReference>
<dbReference type="PANTHER" id="PTHR14859:SF15">
    <property type="entry name" value="ENDONUCLEASE_EXONUCLEASE_PHOSPHATASE DOMAIN-CONTAINING PROTEIN"/>
    <property type="match status" value="1"/>
</dbReference>
<gene>
    <name evidence="3" type="ORF">HJG52_04395</name>
</gene>
<feature type="region of interest" description="Disordered" evidence="1">
    <location>
        <begin position="238"/>
        <end position="258"/>
    </location>
</feature>
<reference evidence="3 4" key="1">
    <citation type="submission" date="2020-04" db="EMBL/GenBank/DDBJ databases">
        <title>Knoellia sp. isolate from air conditioner.</title>
        <authorList>
            <person name="Chea S."/>
            <person name="Kim D.-U."/>
        </authorList>
    </citation>
    <scope>NUCLEOTIDE SEQUENCE [LARGE SCALE GENOMIC DNA]</scope>
    <source>
        <strain evidence="3 4">DB2414S</strain>
    </source>
</reference>
<evidence type="ECO:0000259" key="2">
    <source>
        <dbReference type="Pfam" id="PF03372"/>
    </source>
</evidence>